<feature type="region of interest" description="Disordered" evidence="1">
    <location>
        <begin position="1"/>
        <end position="128"/>
    </location>
</feature>
<name>A0A7J8H6U5_ROUAE</name>
<feature type="compositionally biased region" description="Basic residues" evidence="1">
    <location>
        <begin position="100"/>
        <end position="110"/>
    </location>
</feature>
<dbReference type="EMBL" id="JACASE010000005">
    <property type="protein sequence ID" value="KAF6467976.1"/>
    <property type="molecule type" value="Genomic_DNA"/>
</dbReference>
<gene>
    <name evidence="2" type="ORF">HJG63_018488</name>
</gene>
<dbReference type="AlphaFoldDB" id="A0A7J8H6U5"/>
<comment type="caution">
    <text evidence="2">The sequence shown here is derived from an EMBL/GenBank/DDBJ whole genome shotgun (WGS) entry which is preliminary data.</text>
</comment>
<protein>
    <submittedName>
        <fullName evidence="2">Serine/arginine repetitive matrix 4</fullName>
    </submittedName>
</protein>
<organism evidence="2 3">
    <name type="scientific">Rousettus aegyptiacus</name>
    <name type="common">Egyptian fruit bat</name>
    <name type="synonym">Pteropus aegyptiacus</name>
    <dbReference type="NCBI Taxonomy" id="9407"/>
    <lineage>
        <taxon>Eukaryota</taxon>
        <taxon>Metazoa</taxon>
        <taxon>Chordata</taxon>
        <taxon>Craniata</taxon>
        <taxon>Vertebrata</taxon>
        <taxon>Euteleostomi</taxon>
        <taxon>Mammalia</taxon>
        <taxon>Eutheria</taxon>
        <taxon>Laurasiatheria</taxon>
        <taxon>Chiroptera</taxon>
        <taxon>Yinpterochiroptera</taxon>
        <taxon>Pteropodoidea</taxon>
        <taxon>Pteropodidae</taxon>
        <taxon>Rousettinae</taxon>
        <taxon>Rousettus</taxon>
    </lineage>
</organism>
<reference evidence="2 3" key="1">
    <citation type="journal article" date="2020" name="Nature">
        <title>Six reference-quality genomes reveal evolution of bat adaptations.</title>
        <authorList>
            <person name="Jebb D."/>
            <person name="Huang Z."/>
            <person name="Pippel M."/>
            <person name="Hughes G.M."/>
            <person name="Lavrichenko K."/>
            <person name="Devanna P."/>
            <person name="Winkler S."/>
            <person name="Jermiin L.S."/>
            <person name="Skirmuntt E.C."/>
            <person name="Katzourakis A."/>
            <person name="Burkitt-Gray L."/>
            <person name="Ray D.A."/>
            <person name="Sullivan K.A.M."/>
            <person name="Roscito J.G."/>
            <person name="Kirilenko B.M."/>
            <person name="Davalos L.M."/>
            <person name="Corthals A.P."/>
            <person name="Power M.L."/>
            <person name="Jones G."/>
            <person name="Ransome R.D."/>
            <person name="Dechmann D.K.N."/>
            <person name="Locatelli A.G."/>
            <person name="Puechmaille S.J."/>
            <person name="Fedrigo O."/>
            <person name="Jarvis E.D."/>
            <person name="Hiller M."/>
            <person name="Vernes S.C."/>
            <person name="Myers E.W."/>
            <person name="Teeling E.C."/>
        </authorList>
    </citation>
    <scope>NUCLEOTIDE SEQUENCE [LARGE SCALE GENOMIC DNA]</scope>
    <source>
        <strain evidence="2">MRouAeg1</strain>
        <tissue evidence="2">Muscle</tissue>
    </source>
</reference>
<evidence type="ECO:0000256" key="1">
    <source>
        <dbReference type="SAM" id="MobiDB-lite"/>
    </source>
</evidence>
<feature type="compositionally biased region" description="Basic residues" evidence="1">
    <location>
        <begin position="32"/>
        <end position="73"/>
    </location>
</feature>
<evidence type="ECO:0000313" key="3">
    <source>
        <dbReference type="Proteomes" id="UP000593571"/>
    </source>
</evidence>
<sequence>MIRRQAGVSQGPARPQRGFEPSCGLLTEPRSFSKKRRHSSSSPKSKRREEKRHKKQSRSRPRKSRRHRHHHCPSRSPSSESRSSSCESRHRGRSPEEGRKSHRRHSRRCSKTLGKASPEARSSHPPTQPVQMLSLLSARGVVSIPHSLLSRFRLRFRGEVEEPVQGSVCHILIQTRANIPLVSDLIID</sequence>
<feature type="compositionally biased region" description="Low complexity" evidence="1">
    <location>
        <begin position="74"/>
        <end position="86"/>
    </location>
</feature>
<dbReference type="Proteomes" id="UP000593571">
    <property type="component" value="Unassembled WGS sequence"/>
</dbReference>
<accession>A0A7J8H6U5</accession>
<feature type="compositionally biased region" description="Basic and acidic residues" evidence="1">
    <location>
        <begin position="87"/>
        <end position="99"/>
    </location>
</feature>
<evidence type="ECO:0000313" key="2">
    <source>
        <dbReference type="EMBL" id="KAF6467976.1"/>
    </source>
</evidence>
<keyword evidence="3" id="KW-1185">Reference proteome</keyword>
<proteinExistence type="predicted"/>